<organism evidence="1 2">
    <name type="scientific">Zarea fungicola</name>
    <dbReference type="NCBI Taxonomy" id="93591"/>
    <lineage>
        <taxon>Eukaryota</taxon>
        <taxon>Fungi</taxon>
        <taxon>Dikarya</taxon>
        <taxon>Ascomycota</taxon>
        <taxon>Pezizomycotina</taxon>
        <taxon>Sordariomycetes</taxon>
        <taxon>Hypocreomycetidae</taxon>
        <taxon>Hypocreales</taxon>
        <taxon>Cordycipitaceae</taxon>
        <taxon>Zarea</taxon>
    </lineage>
</organism>
<name>A0ACC1NGH4_9HYPO</name>
<sequence>MASREYVQWNAKGVENIPDGEAGDIQTVVGMFEGLHQAMFQMNGHVVSGTHGRSHGVVRGNFIVPEDLPSHLKQTELFAKAGEYPVVCRYSSSIPDPNVDDRVPQLRGFTMKLFGVEGEMFEEGREAPTQDMEFNSIPFLDLADARRAKEILSLRLKHGNDIAGLYKDLDARPDGELIKSQDKVLSTHLESTRQYSQTAYRFGNYIMKYSLVPSSEMQRKLYEETVQPSDAPDVLQHWLRDFHLNHEAEYEFQVQLCENLDDQPVEDASKVWDEEKYPWQTVARLVIPKQDSNNPARKTFWQDYVVINPWHGLVSLQPLGGSNRLRRVVYPASRAMREKLNKQTPIHLKSLDDFPGI</sequence>
<comment type="caution">
    <text evidence="1">The sequence shown here is derived from an EMBL/GenBank/DDBJ whole genome shotgun (WGS) entry which is preliminary data.</text>
</comment>
<keyword evidence="2" id="KW-1185">Reference proteome</keyword>
<protein>
    <submittedName>
        <fullName evidence="1">Uncharacterized protein</fullName>
    </submittedName>
</protein>
<evidence type="ECO:0000313" key="1">
    <source>
        <dbReference type="EMBL" id="KAJ2978019.1"/>
    </source>
</evidence>
<evidence type="ECO:0000313" key="2">
    <source>
        <dbReference type="Proteomes" id="UP001143910"/>
    </source>
</evidence>
<dbReference type="EMBL" id="JANJQO010000415">
    <property type="protein sequence ID" value="KAJ2978019.1"/>
    <property type="molecule type" value="Genomic_DNA"/>
</dbReference>
<gene>
    <name evidence="1" type="ORF">NQ176_g4046</name>
</gene>
<dbReference type="Proteomes" id="UP001143910">
    <property type="component" value="Unassembled WGS sequence"/>
</dbReference>
<proteinExistence type="predicted"/>
<reference evidence="1" key="1">
    <citation type="submission" date="2022-08" db="EMBL/GenBank/DDBJ databases">
        <title>Genome Sequence of Lecanicillium fungicola.</title>
        <authorList>
            <person name="Buettner E."/>
        </authorList>
    </citation>
    <scope>NUCLEOTIDE SEQUENCE</scope>
    <source>
        <strain evidence="1">Babe33</strain>
    </source>
</reference>
<accession>A0ACC1NGH4</accession>